<evidence type="ECO:0000313" key="2">
    <source>
        <dbReference type="EMBL" id="KAK2565777.1"/>
    </source>
</evidence>
<dbReference type="Proteomes" id="UP001249851">
    <property type="component" value="Unassembled WGS sequence"/>
</dbReference>
<proteinExistence type="predicted"/>
<sequence length="150" mass="17870">MGLSSLFRKLRFRVTPLASSWHFRRPRCNENCIRDQDTSIKEGYIWKQSKFTPLNRRWKKRYFILSGDKLYFLKEKSESVSVKIIRILDIVSLMVEDFGFRRKTFGLRLRANNKQSLIVSCNSEAERNDWMTAVLTAKSYSLVEHSRLWP</sequence>
<dbReference type="InterPro" id="IPR001849">
    <property type="entry name" value="PH_domain"/>
</dbReference>
<dbReference type="EMBL" id="JARQWQ010000018">
    <property type="protein sequence ID" value="KAK2565777.1"/>
    <property type="molecule type" value="Genomic_DNA"/>
</dbReference>
<evidence type="ECO:0000313" key="3">
    <source>
        <dbReference type="Proteomes" id="UP001249851"/>
    </source>
</evidence>
<feature type="domain" description="PH" evidence="1">
    <location>
        <begin position="38"/>
        <end position="139"/>
    </location>
</feature>
<name>A0AAD9QQQ6_ACRCE</name>
<accession>A0AAD9QQQ6</accession>
<dbReference type="PANTHER" id="PTHR14336">
    <property type="entry name" value="TANDEM PH DOMAIN CONTAINING PROTEIN"/>
    <property type="match status" value="1"/>
</dbReference>
<dbReference type="CDD" id="cd00821">
    <property type="entry name" value="PH"/>
    <property type="match status" value="1"/>
</dbReference>
<dbReference type="AlphaFoldDB" id="A0AAD9QQQ6"/>
<dbReference type="InterPro" id="IPR011993">
    <property type="entry name" value="PH-like_dom_sf"/>
</dbReference>
<evidence type="ECO:0000259" key="1">
    <source>
        <dbReference type="PROSITE" id="PS50003"/>
    </source>
</evidence>
<keyword evidence="3" id="KW-1185">Reference proteome</keyword>
<gene>
    <name evidence="2" type="ORF">P5673_010040</name>
</gene>
<reference evidence="2" key="1">
    <citation type="journal article" date="2023" name="G3 (Bethesda)">
        <title>Whole genome assembly and annotation of the endangered Caribbean coral Acropora cervicornis.</title>
        <authorList>
            <person name="Selwyn J.D."/>
            <person name="Vollmer S.V."/>
        </authorList>
    </citation>
    <scope>NUCLEOTIDE SEQUENCE</scope>
    <source>
        <strain evidence="2">K2</strain>
    </source>
</reference>
<dbReference type="PROSITE" id="PS50003">
    <property type="entry name" value="PH_DOMAIN"/>
    <property type="match status" value="1"/>
</dbReference>
<comment type="caution">
    <text evidence="2">The sequence shown here is derived from an EMBL/GenBank/DDBJ whole genome shotgun (WGS) entry which is preliminary data.</text>
</comment>
<dbReference type="Pfam" id="PF00169">
    <property type="entry name" value="PH"/>
    <property type="match status" value="1"/>
</dbReference>
<reference evidence="2" key="2">
    <citation type="journal article" date="2023" name="Science">
        <title>Genomic signatures of disease resistance in endangered staghorn corals.</title>
        <authorList>
            <person name="Vollmer S.V."/>
            <person name="Selwyn J.D."/>
            <person name="Despard B.A."/>
            <person name="Roesel C.L."/>
        </authorList>
    </citation>
    <scope>NUCLEOTIDE SEQUENCE</scope>
    <source>
        <strain evidence="2">K2</strain>
    </source>
</reference>
<organism evidence="2 3">
    <name type="scientific">Acropora cervicornis</name>
    <name type="common">Staghorn coral</name>
    <dbReference type="NCBI Taxonomy" id="6130"/>
    <lineage>
        <taxon>Eukaryota</taxon>
        <taxon>Metazoa</taxon>
        <taxon>Cnidaria</taxon>
        <taxon>Anthozoa</taxon>
        <taxon>Hexacorallia</taxon>
        <taxon>Scleractinia</taxon>
        <taxon>Astrocoeniina</taxon>
        <taxon>Acroporidae</taxon>
        <taxon>Acropora</taxon>
    </lineage>
</organism>
<dbReference type="InterPro" id="IPR051707">
    <property type="entry name" value="PI-Interact_SigTrans_Reg"/>
</dbReference>
<protein>
    <recommendedName>
        <fullName evidence="1">PH domain-containing protein</fullName>
    </recommendedName>
</protein>
<dbReference type="SMART" id="SM00233">
    <property type="entry name" value="PH"/>
    <property type="match status" value="1"/>
</dbReference>
<dbReference type="SUPFAM" id="SSF50729">
    <property type="entry name" value="PH domain-like"/>
    <property type="match status" value="1"/>
</dbReference>
<dbReference type="Gene3D" id="2.30.29.30">
    <property type="entry name" value="Pleckstrin-homology domain (PH domain)/Phosphotyrosine-binding domain (PTB)"/>
    <property type="match status" value="1"/>
</dbReference>